<evidence type="ECO:0000256" key="5">
    <source>
        <dbReference type="ARBA" id="ARBA00023136"/>
    </source>
</evidence>
<evidence type="ECO:0000313" key="8">
    <source>
        <dbReference type="EMBL" id="ASG67648.1"/>
    </source>
</evidence>
<gene>
    <name evidence="8" type="ORF">CDV26_03915</name>
</gene>
<dbReference type="InterPro" id="IPR015414">
    <property type="entry name" value="TMEM64"/>
</dbReference>
<feature type="domain" description="VTT" evidence="7">
    <location>
        <begin position="74"/>
        <end position="188"/>
    </location>
</feature>
<feature type="transmembrane region" description="Helical" evidence="6">
    <location>
        <begin position="168"/>
        <end position="187"/>
    </location>
</feature>
<feature type="transmembrane region" description="Helical" evidence="6">
    <location>
        <begin position="85"/>
        <end position="111"/>
    </location>
</feature>
<evidence type="ECO:0000256" key="4">
    <source>
        <dbReference type="ARBA" id="ARBA00022989"/>
    </source>
</evidence>
<keyword evidence="2 6" id="KW-1003">Cell membrane</keyword>
<name>A0ABN5AUM9_9GAMM</name>
<keyword evidence="9" id="KW-1185">Reference proteome</keyword>
<comment type="subcellular location">
    <subcellularLocation>
        <location evidence="1 6">Cell membrane</location>
        <topology evidence="1 6">Multi-pass membrane protein</topology>
    </subcellularLocation>
</comment>
<evidence type="ECO:0000256" key="6">
    <source>
        <dbReference type="RuleBase" id="RU366058"/>
    </source>
</evidence>
<feature type="transmembrane region" description="Helical" evidence="6">
    <location>
        <begin position="139"/>
        <end position="161"/>
    </location>
</feature>
<feature type="transmembrane region" description="Helical" evidence="6">
    <location>
        <begin position="12"/>
        <end position="34"/>
    </location>
</feature>
<accession>A0ABN5AUM9</accession>
<dbReference type="PANTHER" id="PTHR12677:SF59">
    <property type="entry name" value="GOLGI APPARATUS MEMBRANE PROTEIN TVP38-RELATED"/>
    <property type="match status" value="1"/>
</dbReference>
<dbReference type="RefSeq" id="WP_088772174.1">
    <property type="nucleotide sequence ID" value="NZ_AP023082.1"/>
</dbReference>
<evidence type="ECO:0000256" key="2">
    <source>
        <dbReference type="ARBA" id="ARBA00022475"/>
    </source>
</evidence>
<dbReference type="InterPro" id="IPR032816">
    <property type="entry name" value="VTT_dom"/>
</dbReference>
<evidence type="ECO:0000256" key="3">
    <source>
        <dbReference type="ARBA" id="ARBA00022692"/>
    </source>
</evidence>
<reference evidence="8 9" key="1">
    <citation type="submission" date="2017-06" db="EMBL/GenBank/DDBJ databases">
        <title>Complete genome of Francisella halioticida.</title>
        <authorList>
            <person name="Sjodin A."/>
        </authorList>
    </citation>
    <scope>NUCLEOTIDE SEQUENCE [LARGE SCALE GENOMIC DNA]</scope>
    <source>
        <strain evidence="8 9">DSM 23729</strain>
    </source>
</reference>
<keyword evidence="3 6" id="KW-0812">Transmembrane</keyword>
<comment type="similarity">
    <text evidence="6">Belongs to the TVP38/TMEM64 family.</text>
</comment>
<evidence type="ECO:0000259" key="7">
    <source>
        <dbReference type="Pfam" id="PF09335"/>
    </source>
</evidence>
<evidence type="ECO:0000256" key="1">
    <source>
        <dbReference type="ARBA" id="ARBA00004651"/>
    </source>
</evidence>
<sequence>MKHLNPLLIKRLSLIIFFSSGIFLFFILNGYKYFDFKELQIAYDKADLYVSEHLLMSIFIYAVIYVIAVFFSIPIKPFLKLLGGLLFGLLLGFVVSLISATIGAMFTFLIIKYSWGENSSNSKIKVVSKFKSLVLNHPILVLFVVRLIPIPFFIPNVLAAILKVKNSIFFFTTLIGIIPFTFIYVWFGVHLKNVILENSANNFVDYRFVLALGILGVMSLIPVMLKFYTYNVPRKSY</sequence>
<evidence type="ECO:0000313" key="9">
    <source>
        <dbReference type="Proteomes" id="UP000249910"/>
    </source>
</evidence>
<dbReference type="EMBL" id="CP022132">
    <property type="protein sequence ID" value="ASG67648.1"/>
    <property type="molecule type" value="Genomic_DNA"/>
</dbReference>
<keyword evidence="4 6" id="KW-1133">Transmembrane helix</keyword>
<dbReference type="PANTHER" id="PTHR12677">
    <property type="entry name" value="GOLGI APPARATUS MEMBRANE PROTEIN TVP38-RELATED"/>
    <property type="match status" value="1"/>
</dbReference>
<keyword evidence="5 6" id="KW-0472">Membrane</keyword>
<organism evidence="8 9">
    <name type="scientific">Francisella halioticida</name>
    <dbReference type="NCBI Taxonomy" id="549298"/>
    <lineage>
        <taxon>Bacteria</taxon>
        <taxon>Pseudomonadati</taxon>
        <taxon>Pseudomonadota</taxon>
        <taxon>Gammaproteobacteria</taxon>
        <taxon>Thiotrichales</taxon>
        <taxon>Francisellaceae</taxon>
        <taxon>Francisella</taxon>
    </lineage>
</organism>
<feature type="transmembrane region" description="Helical" evidence="6">
    <location>
        <begin position="54"/>
        <end position="73"/>
    </location>
</feature>
<feature type="transmembrane region" description="Helical" evidence="6">
    <location>
        <begin position="207"/>
        <end position="228"/>
    </location>
</feature>
<dbReference type="Proteomes" id="UP000249910">
    <property type="component" value="Chromosome"/>
</dbReference>
<dbReference type="Pfam" id="PF09335">
    <property type="entry name" value="VTT_dom"/>
    <property type="match status" value="1"/>
</dbReference>
<proteinExistence type="inferred from homology"/>
<protein>
    <recommendedName>
        <fullName evidence="6">TVP38/TMEM64 family membrane protein</fullName>
    </recommendedName>
</protein>